<name>A0A8S0RU60_OLEEU</name>
<protein>
    <submittedName>
        <fullName evidence="2">Uncharacterized protein</fullName>
    </submittedName>
</protein>
<evidence type="ECO:0000313" key="2">
    <source>
        <dbReference type="EMBL" id="CAA2983080.1"/>
    </source>
</evidence>
<proteinExistence type="predicted"/>
<dbReference type="Proteomes" id="UP000594638">
    <property type="component" value="Unassembled WGS sequence"/>
</dbReference>
<sequence>MIFLNLTILCNFLLTDTDDDSDFDDSRNDISSGEDNLEFEKNVIERIEVGCAGGATERDEDDNAVMLHDKDHDADDLECPSSEELLSAMSSMMRWVSISRVHDRNGYARSTFSGRAVV</sequence>
<keyword evidence="1" id="KW-0732">Signal</keyword>
<comment type="caution">
    <text evidence="2">The sequence shown here is derived from an EMBL/GenBank/DDBJ whole genome shotgun (WGS) entry which is preliminary data.</text>
</comment>
<reference evidence="2 3" key="1">
    <citation type="submission" date="2019-12" db="EMBL/GenBank/DDBJ databases">
        <authorList>
            <person name="Alioto T."/>
            <person name="Alioto T."/>
            <person name="Gomez Garrido J."/>
        </authorList>
    </citation>
    <scope>NUCLEOTIDE SEQUENCE [LARGE SCALE GENOMIC DNA]</scope>
</reference>
<keyword evidence="3" id="KW-1185">Reference proteome</keyword>
<dbReference type="AlphaFoldDB" id="A0A8S0RU60"/>
<gene>
    <name evidence="2" type="ORF">OLEA9_A003855</name>
</gene>
<dbReference type="Gramene" id="OE9A003855T1">
    <property type="protein sequence ID" value="OE9A003855C1"/>
    <property type="gene ID" value="OE9A003855"/>
</dbReference>
<accession>A0A8S0RU60</accession>
<dbReference type="EMBL" id="CACTIH010003718">
    <property type="protein sequence ID" value="CAA2983080.1"/>
    <property type="molecule type" value="Genomic_DNA"/>
</dbReference>
<feature type="chain" id="PRO_5035723468" evidence="1">
    <location>
        <begin position="18"/>
        <end position="118"/>
    </location>
</feature>
<feature type="signal peptide" evidence="1">
    <location>
        <begin position="1"/>
        <end position="17"/>
    </location>
</feature>
<evidence type="ECO:0000313" key="3">
    <source>
        <dbReference type="Proteomes" id="UP000594638"/>
    </source>
</evidence>
<organism evidence="2 3">
    <name type="scientific">Olea europaea subsp. europaea</name>
    <dbReference type="NCBI Taxonomy" id="158383"/>
    <lineage>
        <taxon>Eukaryota</taxon>
        <taxon>Viridiplantae</taxon>
        <taxon>Streptophyta</taxon>
        <taxon>Embryophyta</taxon>
        <taxon>Tracheophyta</taxon>
        <taxon>Spermatophyta</taxon>
        <taxon>Magnoliopsida</taxon>
        <taxon>eudicotyledons</taxon>
        <taxon>Gunneridae</taxon>
        <taxon>Pentapetalae</taxon>
        <taxon>asterids</taxon>
        <taxon>lamiids</taxon>
        <taxon>Lamiales</taxon>
        <taxon>Oleaceae</taxon>
        <taxon>Oleeae</taxon>
        <taxon>Olea</taxon>
    </lineage>
</organism>
<evidence type="ECO:0000256" key="1">
    <source>
        <dbReference type="SAM" id="SignalP"/>
    </source>
</evidence>